<dbReference type="EMBL" id="OZ075146">
    <property type="protein sequence ID" value="CAL5051405.1"/>
    <property type="molecule type" value="Genomic_DNA"/>
</dbReference>
<protein>
    <submittedName>
        <fullName evidence="1">Uncharacterized protein</fullName>
    </submittedName>
</protein>
<sequence length="731" mass="80769">MRRRRTAKCRSILDVSVGVLAAEGRAPEACSQRIDAHSAGWDVSGANREVEVVGVSSRSSFCHLHDVIQGFSDKKRELVRETGFGGLLQFPAIRQVDRRFVVWLMCRVDSVASSLVLRNDVTIKFGNVDVNRVFGIPCAGKKVPENGRARKDVIARVMKDYFGIEDSKNRSIKVLQEVLERDVGGGICDTDCVAFKVAFVIYAMATMLSPTGRFDYASVDYWGALDDPNEIGSYDWAGFVVSKLLAACAKMKSDLRLSSKVPNITGCSLFLQVLYLDSIDLGVWSMDHSVLPRISAFPPDRLKCMIRLDTIKYSKDPKDRVFGGHTRLLPARKVCYSWGSLSPGEVAESSETVKKELRAAAVDLVRMFDTSEEDVEPLVDSVAKIDVVNGARIIPVVSSFLERFAGRRKLEDTVDEGGEMRLRSCDGEGSDCTYDKRGKRVASVASAGSCCNGGAVKKTRVGCEVVSTVSTGWIEDPWELGFKFRYNVEDAARFVKDFGCAKYQSNGCGCSDGVYSAKLLERLICGEVEVDAAIVDAVIRAFKERDDELYAGNGGVRWRHFVVLEIMGKGVDGMIDPSDDAVCMCFDSKYVGYDVGKSKLVFMPVWVGQRWVCYAWRLGVDGFVVFDPLICACDRLEAIAFHERTVKRIRRVMSKIVGFSSGGFNEMLCTSSFELLEPDGRFGSMHRSGLWCLYFCGMFDGEVIRGLPDMDDMSQAAGVILAEGLSKLRIS</sequence>
<accession>A0ABC9E3U2</accession>
<evidence type="ECO:0000313" key="1">
    <source>
        <dbReference type="EMBL" id="CAL5051405.1"/>
    </source>
</evidence>
<reference evidence="1 2" key="2">
    <citation type="submission" date="2024-10" db="EMBL/GenBank/DDBJ databases">
        <authorList>
            <person name="Ryan C."/>
        </authorList>
    </citation>
    <scope>NUCLEOTIDE SEQUENCE [LARGE SCALE GENOMIC DNA]</scope>
</reference>
<dbReference type="PANTHER" id="PTHR34835">
    <property type="entry name" value="OS07G0283600 PROTEIN-RELATED"/>
    <property type="match status" value="1"/>
</dbReference>
<evidence type="ECO:0000313" key="2">
    <source>
        <dbReference type="Proteomes" id="UP001497457"/>
    </source>
</evidence>
<dbReference type="PANTHER" id="PTHR34835:SF34">
    <property type="entry name" value="OS08G0555500 PROTEIN"/>
    <property type="match status" value="1"/>
</dbReference>
<organism evidence="1 2">
    <name type="scientific">Urochloa decumbens</name>
    <dbReference type="NCBI Taxonomy" id="240449"/>
    <lineage>
        <taxon>Eukaryota</taxon>
        <taxon>Viridiplantae</taxon>
        <taxon>Streptophyta</taxon>
        <taxon>Embryophyta</taxon>
        <taxon>Tracheophyta</taxon>
        <taxon>Spermatophyta</taxon>
        <taxon>Magnoliopsida</taxon>
        <taxon>Liliopsida</taxon>
        <taxon>Poales</taxon>
        <taxon>Poaceae</taxon>
        <taxon>PACMAD clade</taxon>
        <taxon>Panicoideae</taxon>
        <taxon>Panicodae</taxon>
        <taxon>Paniceae</taxon>
        <taxon>Melinidinae</taxon>
        <taxon>Urochloa</taxon>
    </lineage>
</organism>
<dbReference type="AlphaFoldDB" id="A0ABC9E3U2"/>
<dbReference type="Proteomes" id="UP001497457">
    <property type="component" value="Chromosome 36b"/>
</dbReference>
<keyword evidence="2" id="KW-1185">Reference proteome</keyword>
<proteinExistence type="predicted"/>
<reference evidence="2" key="1">
    <citation type="submission" date="2024-06" db="EMBL/GenBank/DDBJ databases">
        <authorList>
            <person name="Ryan C."/>
        </authorList>
    </citation>
    <scope>NUCLEOTIDE SEQUENCE [LARGE SCALE GENOMIC DNA]</scope>
</reference>
<name>A0ABC9E3U2_9POAL</name>
<gene>
    <name evidence="1" type="ORF">URODEC1_LOCUS92121</name>
</gene>